<sequence length="119" mass="13501">MALVRPFLPAKDFAQSRAFYEAIGFILVYADADLAIYDYEGAGILLQNYYVEDWAGNSMLQLFVRDLDDWWQRTATLAERFGVRLPTAPEMKPWGLRVGMLVDPAGVLWHVCENVPASD</sequence>
<dbReference type="Proteomes" id="UP000078460">
    <property type="component" value="Unassembled WGS sequence"/>
</dbReference>
<dbReference type="Pfam" id="PF00903">
    <property type="entry name" value="Glyoxalase"/>
    <property type="match status" value="1"/>
</dbReference>
<dbReference type="Gene3D" id="3.10.180.10">
    <property type="entry name" value="2,3-Dihydroxybiphenyl 1,2-Dioxygenase, domain 1"/>
    <property type="match status" value="1"/>
</dbReference>
<evidence type="ECO:0000313" key="2">
    <source>
        <dbReference type="EMBL" id="KZB94009.1"/>
    </source>
</evidence>
<keyword evidence="3" id="KW-1185">Reference proteome</keyword>
<dbReference type="AlphaFoldDB" id="A0A175Y0N4"/>
<dbReference type="SUPFAM" id="SSF54593">
    <property type="entry name" value="Glyoxalase/Bleomycin resistance protein/Dihydroxybiphenyl dioxygenase"/>
    <property type="match status" value="1"/>
</dbReference>
<evidence type="ECO:0000313" key="3">
    <source>
        <dbReference type="Proteomes" id="UP000078460"/>
    </source>
</evidence>
<comment type="caution">
    <text evidence="2">The sequence shown here is derived from an EMBL/GenBank/DDBJ whole genome shotgun (WGS) entry which is preliminary data.</text>
</comment>
<dbReference type="EMBL" id="LQCK02000056">
    <property type="protein sequence ID" value="KZB94009.1"/>
    <property type="molecule type" value="Genomic_DNA"/>
</dbReference>
<protein>
    <submittedName>
        <fullName evidence="2">Glyoxalase</fullName>
    </submittedName>
</protein>
<dbReference type="InterPro" id="IPR004360">
    <property type="entry name" value="Glyas_Fos-R_dOase_dom"/>
</dbReference>
<reference evidence="2" key="1">
    <citation type="submission" date="2016-03" db="EMBL/GenBank/DDBJ databases">
        <title>Sphingomonas melonis TY, whole genome shotgun sequencing.</title>
        <authorList>
            <person name="Wang H."/>
            <person name="Zhu P."/>
        </authorList>
    </citation>
    <scope>NUCLEOTIDE SEQUENCE [LARGE SCALE GENOMIC DNA]</scope>
    <source>
        <strain evidence="2">TY</strain>
    </source>
</reference>
<evidence type="ECO:0000259" key="1">
    <source>
        <dbReference type="Pfam" id="PF00903"/>
    </source>
</evidence>
<dbReference type="GeneID" id="93798837"/>
<dbReference type="OrthoDB" id="9798430at2"/>
<feature type="domain" description="Glyoxalase/fosfomycin resistance/dioxygenase" evidence="1">
    <location>
        <begin position="7"/>
        <end position="111"/>
    </location>
</feature>
<accession>A0A175Y0N4</accession>
<name>A0A175Y0N4_9SPHN</name>
<organism evidence="2 3">
    <name type="scientific">Sphingomonas melonis TY</name>
    <dbReference type="NCBI Taxonomy" id="621456"/>
    <lineage>
        <taxon>Bacteria</taxon>
        <taxon>Pseudomonadati</taxon>
        <taxon>Pseudomonadota</taxon>
        <taxon>Alphaproteobacteria</taxon>
        <taxon>Sphingomonadales</taxon>
        <taxon>Sphingomonadaceae</taxon>
        <taxon>Sphingomonas</taxon>
    </lineage>
</organism>
<dbReference type="KEGG" id="smy:BJP26_07475"/>
<dbReference type="RefSeq" id="WP_017978642.1">
    <property type="nucleotide sequence ID" value="NZ_CP017578.1"/>
</dbReference>
<gene>
    <name evidence="2" type="ORF">AVM11_10200</name>
</gene>
<proteinExistence type="predicted"/>
<dbReference type="InterPro" id="IPR029068">
    <property type="entry name" value="Glyas_Bleomycin-R_OHBP_Dase"/>
</dbReference>
<dbReference type="STRING" id="621456.BJP26_07475"/>